<dbReference type="GO" id="GO:0005634">
    <property type="term" value="C:nucleus"/>
    <property type="evidence" value="ECO:0007669"/>
    <property type="project" value="UniProtKB-SubCell"/>
</dbReference>
<keyword evidence="2" id="KW-0804">Transcription</keyword>
<comment type="subcellular location">
    <subcellularLocation>
        <location evidence="1 4 5">Nucleus</location>
    </subcellularLocation>
</comment>
<evidence type="ECO:0000256" key="5">
    <source>
        <dbReference type="RuleBase" id="RU000682"/>
    </source>
</evidence>
<gene>
    <name evidence="11" type="ORF">HKI87_01g00540</name>
</gene>
<feature type="region of interest" description="Disordered" evidence="7">
    <location>
        <begin position="250"/>
        <end position="280"/>
    </location>
</feature>
<dbReference type="InterPro" id="IPR007759">
    <property type="entry name" value="Asxl_HARE-HTH"/>
</dbReference>
<dbReference type="Pfam" id="PF02791">
    <property type="entry name" value="DDT"/>
    <property type="match status" value="1"/>
</dbReference>
<evidence type="ECO:0000256" key="3">
    <source>
        <dbReference type="ARBA" id="ARBA00023242"/>
    </source>
</evidence>
<dbReference type="PANTHER" id="PTHR36968:SF5">
    <property type="entry name" value="HOMEOBOX-DDT DOMAIN PROTEIN RLT2"/>
    <property type="match status" value="1"/>
</dbReference>
<feature type="compositionally biased region" description="Low complexity" evidence="7">
    <location>
        <begin position="126"/>
        <end position="143"/>
    </location>
</feature>
<dbReference type="InterPro" id="IPR028941">
    <property type="entry name" value="WHIM2_dom"/>
</dbReference>
<dbReference type="SUPFAM" id="SSF46689">
    <property type="entry name" value="Homeodomain-like"/>
    <property type="match status" value="1"/>
</dbReference>
<proteinExistence type="predicted"/>
<evidence type="ECO:0000256" key="4">
    <source>
        <dbReference type="PROSITE-ProRule" id="PRU00108"/>
    </source>
</evidence>
<dbReference type="InterPro" id="IPR044977">
    <property type="entry name" value="RLT1-3"/>
</dbReference>
<dbReference type="Gene3D" id="1.10.10.60">
    <property type="entry name" value="Homeodomain-like"/>
    <property type="match status" value="1"/>
</dbReference>
<dbReference type="InterPro" id="IPR018501">
    <property type="entry name" value="DDT_dom"/>
</dbReference>
<feature type="coiled-coil region" evidence="6">
    <location>
        <begin position="787"/>
        <end position="814"/>
    </location>
</feature>
<feature type="region of interest" description="Disordered" evidence="7">
    <location>
        <begin position="1"/>
        <end position="57"/>
    </location>
</feature>
<evidence type="ECO:0000256" key="6">
    <source>
        <dbReference type="SAM" id="Coils"/>
    </source>
</evidence>
<keyword evidence="4 5" id="KW-0238">DNA-binding</keyword>
<dbReference type="InterPro" id="IPR009057">
    <property type="entry name" value="Homeodomain-like_sf"/>
</dbReference>
<feature type="compositionally biased region" description="Basic and acidic residues" evidence="7">
    <location>
        <begin position="1243"/>
        <end position="1253"/>
    </location>
</feature>
<name>A0AAX4NYK7_9CHLO</name>
<reference evidence="11 12" key="1">
    <citation type="submission" date="2024-03" db="EMBL/GenBank/DDBJ databases">
        <title>Complete genome sequence of the green alga Chloropicon roscoffensis RCC1871.</title>
        <authorList>
            <person name="Lemieux C."/>
            <person name="Pombert J.-F."/>
            <person name="Otis C."/>
            <person name="Turmel M."/>
        </authorList>
    </citation>
    <scope>NUCLEOTIDE SEQUENCE [LARGE SCALE GENOMIC DNA]</scope>
    <source>
        <strain evidence="11 12">RCC1871</strain>
    </source>
</reference>
<evidence type="ECO:0000313" key="11">
    <source>
        <dbReference type="EMBL" id="WZN58531.1"/>
    </source>
</evidence>
<feature type="region of interest" description="Disordered" evidence="7">
    <location>
        <begin position="693"/>
        <end position="741"/>
    </location>
</feature>
<evidence type="ECO:0000256" key="2">
    <source>
        <dbReference type="ARBA" id="ARBA00023163"/>
    </source>
</evidence>
<evidence type="ECO:0000256" key="7">
    <source>
        <dbReference type="SAM" id="MobiDB-lite"/>
    </source>
</evidence>
<dbReference type="EMBL" id="CP151501">
    <property type="protein sequence ID" value="WZN58531.1"/>
    <property type="molecule type" value="Genomic_DNA"/>
</dbReference>
<keyword evidence="3 4" id="KW-0539">Nucleus</keyword>
<dbReference type="PROSITE" id="PS51913">
    <property type="entry name" value="HTH_HARE"/>
    <property type="match status" value="1"/>
</dbReference>
<feature type="DNA-binding region" description="Homeobox" evidence="4">
    <location>
        <begin position="47"/>
        <end position="106"/>
    </location>
</feature>
<dbReference type="Pfam" id="PF00046">
    <property type="entry name" value="Homeodomain"/>
    <property type="match status" value="1"/>
</dbReference>
<feature type="region of interest" description="Disordered" evidence="7">
    <location>
        <begin position="581"/>
        <end position="607"/>
    </location>
</feature>
<dbReference type="SMART" id="SM00389">
    <property type="entry name" value="HOX"/>
    <property type="match status" value="1"/>
</dbReference>
<feature type="domain" description="Homeobox" evidence="8">
    <location>
        <begin position="45"/>
        <end position="105"/>
    </location>
</feature>
<feature type="region of interest" description="Disordered" evidence="7">
    <location>
        <begin position="1080"/>
        <end position="1109"/>
    </location>
</feature>
<dbReference type="GO" id="GO:0003677">
    <property type="term" value="F:DNA binding"/>
    <property type="evidence" value="ECO:0007669"/>
    <property type="project" value="UniProtKB-UniRule"/>
</dbReference>
<feature type="domain" description="DDT" evidence="9">
    <location>
        <begin position="446"/>
        <end position="506"/>
    </location>
</feature>
<keyword evidence="6" id="KW-0175">Coiled coil</keyword>
<dbReference type="Pfam" id="PF05066">
    <property type="entry name" value="HARE-HTH"/>
    <property type="match status" value="1"/>
</dbReference>
<evidence type="ECO:0000259" key="9">
    <source>
        <dbReference type="PROSITE" id="PS50827"/>
    </source>
</evidence>
<evidence type="ECO:0000259" key="8">
    <source>
        <dbReference type="PROSITE" id="PS50071"/>
    </source>
</evidence>
<organism evidence="11 12">
    <name type="scientific">Chloropicon roscoffensis</name>
    <dbReference type="NCBI Taxonomy" id="1461544"/>
    <lineage>
        <taxon>Eukaryota</taxon>
        <taxon>Viridiplantae</taxon>
        <taxon>Chlorophyta</taxon>
        <taxon>Chloropicophyceae</taxon>
        <taxon>Chloropicales</taxon>
        <taxon>Chloropicaceae</taxon>
        <taxon>Chloropicon</taxon>
    </lineage>
</organism>
<evidence type="ECO:0000259" key="10">
    <source>
        <dbReference type="PROSITE" id="PS51913"/>
    </source>
</evidence>
<dbReference type="Proteomes" id="UP001472866">
    <property type="component" value="Chromosome 01"/>
</dbReference>
<dbReference type="SMART" id="SM00571">
    <property type="entry name" value="DDT"/>
    <property type="match status" value="1"/>
</dbReference>
<feature type="compositionally biased region" description="Low complexity" evidence="7">
    <location>
        <begin position="153"/>
        <end position="164"/>
    </location>
</feature>
<keyword evidence="4 5" id="KW-0371">Homeobox</keyword>
<feature type="compositionally biased region" description="Basic and acidic residues" evidence="7">
    <location>
        <begin position="583"/>
        <end position="599"/>
    </location>
</feature>
<feature type="region of interest" description="Disordered" evidence="7">
    <location>
        <begin position="1241"/>
        <end position="1289"/>
    </location>
</feature>
<feature type="compositionally biased region" description="Acidic residues" evidence="7">
    <location>
        <begin position="1085"/>
        <end position="1109"/>
    </location>
</feature>
<dbReference type="Pfam" id="PF15612">
    <property type="entry name" value="WHIM1"/>
    <property type="match status" value="1"/>
</dbReference>
<sequence length="1289" mass="144342">MQQPAEDHPETGAGVLNGDGKKADAVGYAPPAADGANGNTVIGVKRERPARQQKTQEQWAGLEAAFLMDSYPSEEQYQRLATNLVLSVIQVREWFCKRRKKSRGSSSDAVGAASPSSPADGPGVEAKATAAGAAGSPQAGTSGLRDLGGVSDAPATAAFPAAGPTRRRRRGTEAMSNLTEISMSIIAKAKGHLEVEGKVSFRPTGPRLALYFDPIPPIGRSARFAGSGSKRLSARQAERQELNKLLSRVREEERNRRKEELDSRKREIEDLKRQRQAEREAERALKMQLKLEAMEKRELERQRRMQEKLERERELQEVKRQREEERAKARIEKQLMKEELKRKREEELQERKRLREFERMKAAEERAQAKLDQERRKQLVEDEDLERQEIAEEMKRKAAAAAANGAAEAMEVDPKDIVLPKFPPKSVDTVPLFEASGDLAADLAVPEIQQDLLMVWKFVRDYHFVINARPMGLAELAGAVSLGVESRPLAELHMSLLKLLLADVEESHSLVNQEDGFEHKGGQISGLDRVVHNFAKHLGEIWEWHFGSDLLRAQRNFVTWPEVLRQFLVILGYGPERPKLRKKTEAGVGDKRKDGEGPKMKPPATCRPGTIKGAAWVVLKEAGVEGLTSVEITDKMNELGLRTGSQGGVKTPEASVNGALSRDSFVFEKVGNHKYALRVLCSWHRRQVKRQKDLAEGKVQEQDEEAKAAEEEAAKAAEGEEGKSPTKKEQMELEERRRRDDQRRRGELWVRKLAVSEYNDLSVAERLSCLSALCSAVLECPSLYQQIEASLREKDQYTKRLREVQRDEKKLRQSLVALVGPAAMMKANDGSGAANIHPEGSEAAHIQAELDSVVLERTQIVNRLSVLTEEVNRLPLGLDRRHNRYWHVSLGGKDDEVDALLIMESSEDHSLRLVRDKESLDALVCGLNPRGMRESKLLDSLKVRSKDLLSCLPSKPLAVSLPQPDREFIASHPTEASTILQKEGRKPNSQLADFASEKLVSKFLVEKLKGDMLDVYQALPTDSFEDSEWDGASVWMTKVRSASQVEDLRDILGEFEGAVKAKLLDFDHFNREPRIVPGAWVPRDLDDDGEDPTAAAEEEDDVDEETEEDEDGLVGYIAQEGDVSWLPPTTSGLQYRLRCLDAVLSYRRSSRPMCKRVDAYKYIQRDNPLNKDGTNFTVVSATGQIKVMQNFTRERNLCAIPPFPPLAAVQLRGGFRLDYSEFSKSFKKLVNGVGPARVIQQQELDKGANRDAGSRQAAQRIEEDDEDAMSVDDFEDDDGDSDFELRPAN</sequence>
<dbReference type="Pfam" id="PF15613">
    <property type="entry name" value="WSD"/>
    <property type="match status" value="1"/>
</dbReference>
<dbReference type="PANTHER" id="PTHR36968">
    <property type="entry name" value="HOMEOBOX-DDT DOMAIN PROTEIN RLT2"/>
    <property type="match status" value="1"/>
</dbReference>
<dbReference type="PROSITE" id="PS50071">
    <property type="entry name" value="HOMEOBOX_2"/>
    <property type="match status" value="1"/>
</dbReference>
<dbReference type="CDD" id="cd00086">
    <property type="entry name" value="homeodomain"/>
    <property type="match status" value="1"/>
</dbReference>
<feature type="region of interest" description="Disordered" evidence="7">
    <location>
        <begin position="100"/>
        <end position="175"/>
    </location>
</feature>
<feature type="compositionally biased region" description="Acidic residues" evidence="7">
    <location>
        <begin position="1262"/>
        <end position="1282"/>
    </location>
</feature>
<evidence type="ECO:0000313" key="12">
    <source>
        <dbReference type="Proteomes" id="UP001472866"/>
    </source>
</evidence>
<accession>A0AAX4NYK7</accession>
<feature type="domain" description="HTH HARE-type" evidence="10">
    <location>
        <begin position="609"/>
        <end position="680"/>
    </location>
</feature>
<feature type="region of interest" description="Disordered" evidence="7">
    <location>
        <begin position="307"/>
        <end position="327"/>
    </location>
</feature>
<keyword evidence="12" id="KW-1185">Reference proteome</keyword>
<dbReference type="InterPro" id="IPR001356">
    <property type="entry name" value="HD"/>
</dbReference>
<evidence type="ECO:0000256" key="1">
    <source>
        <dbReference type="ARBA" id="ARBA00004123"/>
    </source>
</evidence>
<feature type="compositionally biased region" description="Basic and acidic residues" evidence="7">
    <location>
        <begin position="1"/>
        <end position="10"/>
    </location>
</feature>
<dbReference type="GO" id="GO:0006357">
    <property type="term" value="P:regulation of transcription by RNA polymerase II"/>
    <property type="evidence" value="ECO:0007669"/>
    <property type="project" value="InterPro"/>
</dbReference>
<dbReference type="PROSITE" id="PS50827">
    <property type="entry name" value="DDT"/>
    <property type="match status" value="1"/>
</dbReference>
<protein>
    <submittedName>
        <fullName evidence="11">Homeobox-DDT domain protein</fullName>
    </submittedName>
</protein>
<dbReference type="InterPro" id="IPR028942">
    <property type="entry name" value="WHIM1_dom"/>
</dbReference>